<proteinExistence type="predicted"/>
<dbReference type="Pfam" id="PF00756">
    <property type="entry name" value="Esterase"/>
    <property type="match status" value="1"/>
</dbReference>
<dbReference type="Proteomes" id="UP000598120">
    <property type="component" value="Unassembled WGS sequence"/>
</dbReference>
<dbReference type="RefSeq" id="WP_188605362.1">
    <property type="nucleotide sequence ID" value="NZ_BMIC01000001.1"/>
</dbReference>
<comment type="caution">
    <text evidence="1">The sequence shown here is derived from an EMBL/GenBank/DDBJ whole genome shotgun (WGS) entry which is preliminary data.</text>
</comment>
<dbReference type="InterPro" id="IPR029058">
    <property type="entry name" value="AB_hydrolase_fold"/>
</dbReference>
<dbReference type="AlphaFoldDB" id="A0A8J2XG90"/>
<dbReference type="GO" id="GO:0016301">
    <property type="term" value="F:kinase activity"/>
    <property type="evidence" value="ECO:0007669"/>
    <property type="project" value="UniProtKB-KW"/>
</dbReference>
<organism evidence="1 2">
    <name type="scientific">Aquaticitalea lipolytica</name>
    <dbReference type="NCBI Taxonomy" id="1247562"/>
    <lineage>
        <taxon>Bacteria</taxon>
        <taxon>Pseudomonadati</taxon>
        <taxon>Bacteroidota</taxon>
        <taxon>Flavobacteriia</taxon>
        <taxon>Flavobacteriales</taxon>
        <taxon>Flavobacteriaceae</taxon>
        <taxon>Aquaticitalea</taxon>
    </lineage>
</organism>
<dbReference type="PANTHER" id="PTHR48098">
    <property type="entry name" value="ENTEROCHELIN ESTERASE-RELATED"/>
    <property type="match status" value="1"/>
</dbReference>
<dbReference type="EMBL" id="BMIC01000001">
    <property type="protein sequence ID" value="GFZ82662.1"/>
    <property type="molecule type" value="Genomic_DNA"/>
</dbReference>
<dbReference type="InterPro" id="IPR050583">
    <property type="entry name" value="Mycobacterial_A85_antigen"/>
</dbReference>
<evidence type="ECO:0000313" key="1">
    <source>
        <dbReference type="EMBL" id="GFZ82662.1"/>
    </source>
</evidence>
<dbReference type="Gene3D" id="3.40.50.1820">
    <property type="entry name" value="alpha/beta hydrolase"/>
    <property type="match status" value="1"/>
</dbReference>
<dbReference type="Gene3D" id="1.25.40.10">
    <property type="entry name" value="Tetratricopeptide repeat domain"/>
    <property type="match status" value="1"/>
</dbReference>
<protein>
    <submittedName>
        <fullName evidence="1">Histidine kinase</fullName>
    </submittedName>
</protein>
<dbReference type="InterPro" id="IPR000801">
    <property type="entry name" value="Esterase-like"/>
</dbReference>
<dbReference type="SUPFAM" id="SSF53474">
    <property type="entry name" value="alpha/beta-Hydrolases"/>
    <property type="match status" value="1"/>
</dbReference>
<sequence>MTKLITIVLLFFVTIGAKSQAIYETIESNKLGNSRQLKILLPRGYDSDDKKRYPVIVVLDGDYLFEAVAGNVDYYSYWEDIPESIIVGVNQVDSRYDDTMYSEQNSLPIEKGASFFEFLGLELLPYIDRTYKTEKFKVAVGHGETANFINYYLLKDNPIFQAYIAISPDLAPQTSDYLAERLKGIQSKVFYYLATSSNDVKSIREKAETLNSKLSALDNKNVLYKYNNFEGPTHYTLPAHTIPKALESIFLVFQPISKKEYDETILKLETSPVEYLVEKYKTIKDLFGIDKEILINDFKAIEAAIEKNQKFEYFEALGKLARDQYPNTLLGHYYLARFYEETNEPKKAMKTYQSAYILDEIGGITKDLMLEKAASIKADFGY</sequence>
<keyword evidence="1" id="KW-0808">Transferase</keyword>
<gene>
    <name evidence="1" type="ORF">GCM10011531_11590</name>
</gene>
<keyword evidence="2" id="KW-1185">Reference proteome</keyword>
<accession>A0A8J2XG90</accession>
<dbReference type="PANTHER" id="PTHR48098:SF6">
    <property type="entry name" value="FERRI-BACILLIBACTIN ESTERASE BESA"/>
    <property type="match status" value="1"/>
</dbReference>
<dbReference type="InterPro" id="IPR011990">
    <property type="entry name" value="TPR-like_helical_dom_sf"/>
</dbReference>
<reference evidence="1 2" key="1">
    <citation type="journal article" date="2014" name="Int. J. Syst. Evol. Microbiol.">
        <title>Complete genome sequence of Corynebacterium casei LMG S-19264T (=DSM 44701T), isolated from a smear-ripened cheese.</title>
        <authorList>
            <consortium name="US DOE Joint Genome Institute (JGI-PGF)"/>
            <person name="Walter F."/>
            <person name="Albersmeier A."/>
            <person name="Kalinowski J."/>
            <person name="Ruckert C."/>
        </authorList>
    </citation>
    <scope>NUCLEOTIDE SEQUENCE [LARGE SCALE GENOMIC DNA]</scope>
    <source>
        <strain evidence="1 2">CGMCC 1.15295</strain>
    </source>
</reference>
<evidence type="ECO:0000313" key="2">
    <source>
        <dbReference type="Proteomes" id="UP000598120"/>
    </source>
</evidence>
<name>A0A8J2XG90_9FLAO</name>
<keyword evidence="1" id="KW-0418">Kinase</keyword>